<comment type="function">
    <text evidence="11">Transcriptional repressor of genes that require a bHLH protein for their transcription. Plays an important role as neurogenesis negative regulator.</text>
</comment>
<dbReference type="PROSITE" id="PS51054">
    <property type="entry name" value="ORANGE"/>
    <property type="match status" value="1"/>
</dbReference>
<dbReference type="GO" id="GO:0000978">
    <property type="term" value="F:RNA polymerase II cis-regulatory region sequence-specific DNA binding"/>
    <property type="evidence" value="ECO:0000318"/>
    <property type="project" value="GO_Central"/>
</dbReference>
<dbReference type="GO" id="GO:0097150">
    <property type="term" value="P:neuronal stem cell population maintenance"/>
    <property type="evidence" value="ECO:0007669"/>
    <property type="project" value="UniProtKB-ARBA"/>
</dbReference>
<evidence type="ECO:0000313" key="14">
    <source>
        <dbReference type="Proteomes" id="UP000186698"/>
    </source>
</evidence>
<accession>A0A1L8FGI3</accession>
<dbReference type="PANTHER" id="PTHR10985">
    <property type="entry name" value="BASIC HELIX-LOOP-HELIX TRANSCRIPTION FACTOR, HES-RELATED"/>
    <property type="match status" value="1"/>
</dbReference>
<evidence type="ECO:0000313" key="16">
    <source>
        <dbReference type="Xenbase" id="XB-GENE-17343793"/>
    </source>
</evidence>
<dbReference type="Proteomes" id="UP000186698">
    <property type="component" value="Chromosome 7S"/>
</dbReference>
<dbReference type="GO" id="GO:0046983">
    <property type="term" value="F:protein dimerization activity"/>
    <property type="evidence" value="ECO:0007669"/>
    <property type="project" value="InterPro"/>
</dbReference>
<keyword evidence="6" id="KW-0805">Transcription regulation</keyword>
<organism evidence="14 15">
    <name type="scientific">Xenopus laevis</name>
    <name type="common">African clawed frog</name>
    <dbReference type="NCBI Taxonomy" id="8355"/>
    <lineage>
        <taxon>Eukaryota</taxon>
        <taxon>Metazoa</taxon>
        <taxon>Chordata</taxon>
        <taxon>Craniata</taxon>
        <taxon>Vertebrata</taxon>
        <taxon>Euteleostomi</taxon>
        <taxon>Amphibia</taxon>
        <taxon>Batrachia</taxon>
        <taxon>Anura</taxon>
        <taxon>Pipoidea</taxon>
        <taxon>Pipidae</taxon>
        <taxon>Xenopodinae</taxon>
        <taxon>Xenopus</taxon>
        <taxon>Xenopus</taxon>
    </lineage>
</organism>
<evidence type="ECO:0000256" key="1">
    <source>
        <dbReference type="ARBA" id="ARBA00004123"/>
    </source>
</evidence>
<dbReference type="CTD" id="108697692"/>
<keyword evidence="7" id="KW-0238">DNA-binding</keyword>
<evidence type="ECO:0000256" key="12">
    <source>
        <dbReference type="ARBA" id="ARBA00072975"/>
    </source>
</evidence>
<dbReference type="InterPro" id="IPR003650">
    <property type="entry name" value="Orange_dom"/>
</dbReference>
<reference evidence="15" key="1">
    <citation type="submission" date="2025-08" db="UniProtKB">
        <authorList>
            <consortium name="RefSeq"/>
        </authorList>
    </citation>
    <scope>IDENTIFICATION</scope>
    <source>
        <strain evidence="15">J_2021</strain>
        <tissue evidence="15">Erythrocytes</tissue>
    </source>
</reference>
<dbReference type="InterPro" id="IPR011598">
    <property type="entry name" value="bHLH_dom"/>
</dbReference>
<keyword evidence="14" id="KW-1185">Reference proteome</keyword>
<keyword evidence="8" id="KW-0804">Transcription</keyword>
<dbReference type="Xenbase" id="XB-GENE-17343793">
    <property type="gene designation" value="hes5.3.S"/>
</dbReference>
<dbReference type="GO" id="GO:0000122">
    <property type="term" value="P:negative regulation of transcription by RNA polymerase II"/>
    <property type="evidence" value="ECO:0007669"/>
    <property type="project" value="UniProtKB-ARBA"/>
</dbReference>
<dbReference type="GO" id="GO:0050767">
    <property type="term" value="P:regulation of neurogenesis"/>
    <property type="evidence" value="ECO:0000318"/>
    <property type="project" value="GO_Central"/>
</dbReference>
<keyword evidence="5" id="KW-0524">Neurogenesis</keyword>
<dbReference type="KEGG" id="xla:108697692"/>
<dbReference type="InterPro" id="IPR050370">
    <property type="entry name" value="HES_HEY"/>
</dbReference>
<dbReference type="GO" id="GO:0030154">
    <property type="term" value="P:cell differentiation"/>
    <property type="evidence" value="ECO:0007669"/>
    <property type="project" value="UniProtKB-KW"/>
</dbReference>
<evidence type="ECO:0000256" key="11">
    <source>
        <dbReference type="ARBA" id="ARBA00060201"/>
    </source>
</evidence>
<dbReference type="AGR" id="Xenbase:XB-GENE-17343793"/>
<dbReference type="GeneID" id="108697692"/>
<dbReference type="Pfam" id="PF00010">
    <property type="entry name" value="HLH"/>
    <property type="match status" value="1"/>
</dbReference>
<dbReference type="GO" id="GO:0007399">
    <property type="term" value="P:nervous system development"/>
    <property type="evidence" value="ECO:0007669"/>
    <property type="project" value="UniProtKB-KW"/>
</dbReference>
<dbReference type="AlphaFoldDB" id="A0A1L8FGI3"/>
<proteinExistence type="predicted"/>
<dbReference type="SUPFAM" id="SSF47459">
    <property type="entry name" value="HLH, helix-loop-helix DNA-binding domain"/>
    <property type="match status" value="1"/>
</dbReference>
<dbReference type="SUPFAM" id="SSF158457">
    <property type="entry name" value="Orange domain-like"/>
    <property type="match status" value="1"/>
</dbReference>
<evidence type="ECO:0000256" key="2">
    <source>
        <dbReference type="ARBA" id="ARBA00022473"/>
    </source>
</evidence>
<dbReference type="SMART" id="SM00353">
    <property type="entry name" value="HLH"/>
    <property type="match status" value="1"/>
</dbReference>
<dbReference type="GO" id="GO:0006357">
    <property type="term" value="P:regulation of transcription by RNA polymerase II"/>
    <property type="evidence" value="ECO:0000318"/>
    <property type="project" value="GO_Central"/>
</dbReference>
<name>A0A1L8FGI3_XENLA</name>
<dbReference type="PROSITE" id="PS50888">
    <property type="entry name" value="BHLH"/>
    <property type="match status" value="1"/>
</dbReference>
<evidence type="ECO:0000256" key="8">
    <source>
        <dbReference type="ARBA" id="ARBA00023163"/>
    </source>
</evidence>
<dbReference type="OMA" id="QNERANC"/>
<dbReference type="PaxDb" id="8355-A0A1L8FGI3"/>
<dbReference type="InterPro" id="IPR036638">
    <property type="entry name" value="HLH_DNA-bd_sf"/>
</dbReference>
<keyword evidence="9" id="KW-0539">Nucleus</keyword>
<dbReference type="STRING" id="8355.A0A1L8FGI3"/>
<dbReference type="RefSeq" id="XP_018083460.1">
    <property type="nucleotide sequence ID" value="XM_018227971.2"/>
</dbReference>
<evidence type="ECO:0000313" key="15">
    <source>
        <dbReference type="RefSeq" id="XP_018083460.1"/>
    </source>
</evidence>
<gene>
    <name evidence="15 16" type="primary">hes5.3.S</name>
</gene>
<evidence type="ECO:0000256" key="4">
    <source>
        <dbReference type="ARBA" id="ARBA00022782"/>
    </source>
</evidence>
<keyword evidence="4" id="KW-0221">Differentiation</keyword>
<dbReference type="GO" id="GO:0048513">
    <property type="term" value="P:animal organ development"/>
    <property type="evidence" value="ECO:0007669"/>
    <property type="project" value="UniProtKB-ARBA"/>
</dbReference>
<evidence type="ECO:0000256" key="10">
    <source>
        <dbReference type="ARBA" id="ARBA00023791"/>
    </source>
</evidence>
<evidence type="ECO:0000256" key="13">
    <source>
        <dbReference type="ARBA" id="ARBA00081413"/>
    </source>
</evidence>
<keyword evidence="3" id="KW-0678">Repressor</keyword>
<evidence type="ECO:0000256" key="6">
    <source>
        <dbReference type="ARBA" id="ARBA00023015"/>
    </source>
</evidence>
<dbReference type="OrthoDB" id="6085656at2759"/>
<dbReference type="Bgee" id="108697692">
    <property type="expression patterns" value="Expressed in neurula embryo and 6 other cell types or tissues"/>
</dbReference>
<dbReference type="GO" id="GO:0045596">
    <property type="term" value="P:negative regulation of cell differentiation"/>
    <property type="evidence" value="ECO:0007669"/>
    <property type="project" value="UniProtKB-ARBA"/>
</dbReference>
<dbReference type="Gene3D" id="4.10.280.10">
    <property type="entry name" value="Helix-loop-helix DNA-binding domain"/>
    <property type="match status" value="1"/>
</dbReference>
<evidence type="ECO:0000256" key="3">
    <source>
        <dbReference type="ARBA" id="ARBA00022491"/>
    </source>
</evidence>
<dbReference type="GO" id="GO:0009952">
    <property type="term" value="P:anterior/posterior pattern specification"/>
    <property type="evidence" value="ECO:0000318"/>
    <property type="project" value="GO_Central"/>
</dbReference>
<dbReference type="GO" id="GO:0000981">
    <property type="term" value="F:DNA-binding transcription factor activity, RNA polymerase II-specific"/>
    <property type="evidence" value="ECO:0000318"/>
    <property type="project" value="GO_Central"/>
</dbReference>
<evidence type="ECO:0000256" key="5">
    <source>
        <dbReference type="ARBA" id="ARBA00022902"/>
    </source>
</evidence>
<evidence type="ECO:0000256" key="7">
    <source>
        <dbReference type="ARBA" id="ARBA00023125"/>
    </source>
</evidence>
<dbReference type="CDD" id="cd11461">
    <property type="entry name" value="bHLH-O_HES5"/>
    <property type="match status" value="1"/>
</dbReference>
<protein>
    <recommendedName>
        <fullName evidence="12">Transcription factor HES-5</fullName>
    </recommendedName>
    <alternativeName>
        <fullName evidence="13">Hairy and enhancer of split 5</fullName>
    </alternativeName>
</protein>
<dbReference type="FunFam" id="4.10.280.10:FF:000033">
    <property type="entry name" value="Transcription factor HES-5"/>
    <property type="match status" value="1"/>
</dbReference>
<comment type="subunit">
    <text evidence="10">Transcription repression requires formation of a complex with a corepressor protein of the Groucho/TLE family.</text>
</comment>
<dbReference type="GO" id="GO:0005634">
    <property type="term" value="C:nucleus"/>
    <property type="evidence" value="ECO:0000318"/>
    <property type="project" value="GO_Central"/>
</dbReference>
<keyword evidence="2" id="KW-0217">Developmental protein</keyword>
<sequence>MAVNGATHLISREYAADKLTSKQKNKVRKPMVEKMRRDRINSSINQLRNLFEQEFQLLQPDSKPEKADILELAVKFLQQKICSQPQKNKAYQRKDYRDFSQGYTKCLHETLAFLSFHHIEDQMQLKLMNHFHCLDTQPRSTSVSSPHHKGPGPVPSTKILWRPW</sequence>
<comment type="subcellular location">
    <subcellularLocation>
        <location evidence="1">Nucleus</location>
    </subcellularLocation>
</comment>
<evidence type="ECO:0000256" key="9">
    <source>
        <dbReference type="ARBA" id="ARBA00023242"/>
    </source>
</evidence>